<gene>
    <name evidence="3" type="ORF">BGK67_21165</name>
</gene>
<feature type="region of interest" description="Disordered" evidence="1">
    <location>
        <begin position="93"/>
        <end position="133"/>
    </location>
</feature>
<name>A0A1E5PV95_9ACTN</name>
<evidence type="ECO:0000256" key="1">
    <source>
        <dbReference type="SAM" id="MobiDB-lite"/>
    </source>
</evidence>
<dbReference type="STRING" id="36818.BGK67_21165"/>
<feature type="compositionally biased region" description="Polar residues" evidence="1">
    <location>
        <begin position="188"/>
        <end position="197"/>
    </location>
</feature>
<dbReference type="Pfam" id="PF22596">
    <property type="entry name" value="Scabin-like"/>
    <property type="match status" value="1"/>
</dbReference>
<dbReference type="Proteomes" id="UP000095705">
    <property type="component" value="Unassembled WGS sequence"/>
</dbReference>
<dbReference type="EMBL" id="MEHK01000001">
    <property type="protein sequence ID" value="OEJ33506.1"/>
    <property type="molecule type" value="Genomic_DNA"/>
</dbReference>
<proteinExistence type="predicted"/>
<feature type="compositionally biased region" description="Gly residues" evidence="1">
    <location>
        <begin position="222"/>
        <end position="255"/>
    </location>
</feature>
<dbReference type="SUPFAM" id="SSF56399">
    <property type="entry name" value="ADP-ribosylation"/>
    <property type="match status" value="1"/>
</dbReference>
<organism evidence="3 4">
    <name type="scientific">Streptomyces subrutilus</name>
    <dbReference type="NCBI Taxonomy" id="36818"/>
    <lineage>
        <taxon>Bacteria</taxon>
        <taxon>Bacillati</taxon>
        <taxon>Actinomycetota</taxon>
        <taxon>Actinomycetes</taxon>
        <taxon>Kitasatosporales</taxon>
        <taxon>Streptomycetaceae</taxon>
        <taxon>Streptomyces</taxon>
    </lineage>
</organism>
<evidence type="ECO:0000313" key="3">
    <source>
        <dbReference type="EMBL" id="OEJ33506.1"/>
    </source>
</evidence>
<feature type="compositionally biased region" description="Low complexity" evidence="1">
    <location>
        <begin position="204"/>
        <end position="221"/>
    </location>
</feature>
<accession>A0A1E5PV95</accession>
<comment type="caution">
    <text evidence="3">The sequence shown here is derived from an EMBL/GenBank/DDBJ whole genome shotgun (WGS) entry which is preliminary data.</text>
</comment>
<feature type="region of interest" description="Disordered" evidence="1">
    <location>
        <begin position="166"/>
        <end position="261"/>
    </location>
</feature>
<keyword evidence="4" id="KW-1185">Reference proteome</keyword>
<dbReference type="RefSeq" id="WP_069921724.1">
    <property type="nucleotide sequence ID" value="NZ_MEHK01000001.1"/>
</dbReference>
<evidence type="ECO:0000259" key="2">
    <source>
        <dbReference type="Pfam" id="PF22596"/>
    </source>
</evidence>
<sequence length="411" mass="42260">MAGLKGLGNIEIPKIDTDGAIALPEGAVVRPNGTIDVPAGTPVPEGAAKLPDGTVKLPEGTTPLPPGTVKLPGNGAARFMDIDGNIYRADGSVLQRADESPVETAPGKTPAKPDTDAPLHATPGKAEPPVKVDAPIKVEAPERVLATVGGRADDGVHLGSEVSAPLHYADHTPGPHSDITPGGMADNSMHNSHTHPTPTGGGSHATDTTPTGGATHTDTPSTGGGHGDGPATGSGHGGGGDAGNGAGGPGAGAAHGGEPNRLAAATDDSVDLDQLGMPVVWRTDEAPLYRSDNRKPEEIFESGFEPLDPASVDLRHYVEESDHSAFISTSYRDDIGDDFGGKYTYELDLPGGIDVNTSMGPHPLDYEMEIAFPGGIRPEYIKGARPYSYRTGELGDLIPNPNYRPEAERVP</sequence>
<evidence type="ECO:0000313" key="4">
    <source>
        <dbReference type="Proteomes" id="UP000095705"/>
    </source>
</evidence>
<dbReference type="InterPro" id="IPR054695">
    <property type="entry name" value="Pierisin-like_dom"/>
</dbReference>
<protein>
    <recommendedName>
        <fullName evidence="2">Pierisin-like domain-containing protein</fullName>
    </recommendedName>
</protein>
<feature type="domain" description="Pierisin-like" evidence="2">
    <location>
        <begin position="288"/>
        <end position="403"/>
    </location>
</feature>
<dbReference type="Gene3D" id="3.90.210.10">
    <property type="entry name" value="Heat-Labile Enterotoxin, subunit A"/>
    <property type="match status" value="1"/>
</dbReference>
<feature type="region of interest" description="Disordered" evidence="1">
    <location>
        <begin position="390"/>
        <end position="411"/>
    </location>
</feature>
<dbReference type="OrthoDB" id="4223934at2"/>
<dbReference type="AlphaFoldDB" id="A0A1E5PV95"/>
<reference evidence="3 4" key="1">
    <citation type="submission" date="2016-08" db="EMBL/GenBank/DDBJ databases">
        <title>The complete genome of Streptomyces subrutilus 10-1-1.</title>
        <authorList>
            <person name="Chen X."/>
        </authorList>
    </citation>
    <scope>NUCLEOTIDE SEQUENCE [LARGE SCALE GENOMIC DNA]</scope>
    <source>
        <strain evidence="3 4">10-1-1</strain>
    </source>
</reference>